<dbReference type="InterPro" id="IPR011009">
    <property type="entry name" value="Kinase-like_dom_sf"/>
</dbReference>
<dbReference type="Pfam" id="PF00069">
    <property type="entry name" value="Pkinase"/>
    <property type="match status" value="1"/>
</dbReference>
<dbReference type="CDD" id="cd14014">
    <property type="entry name" value="STKc_PknB_like"/>
    <property type="match status" value="1"/>
</dbReference>
<dbReference type="EC" id="2.7.11.1" evidence="1"/>
<keyword evidence="2 8" id="KW-0723">Serine/threonine-protein kinase</keyword>
<evidence type="ECO:0000256" key="1">
    <source>
        <dbReference type="ARBA" id="ARBA00012513"/>
    </source>
</evidence>
<dbReference type="EMBL" id="JABBNB010000017">
    <property type="protein sequence ID" value="NMO02832.1"/>
    <property type="molecule type" value="Genomic_DNA"/>
</dbReference>
<dbReference type="GO" id="GO:0005524">
    <property type="term" value="F:ATP binding"/>
    <property type="evidence" value="ECO:0007669"/>
    <property type="project" value="UniProtKB-KW"/>
</dbReference>
<evidence type="ECO:0000256" key="4">
    <source>
        <dbReference type="ARBA" id="ARBA00022741"/>
    </source>
</evidence>
<sequence length="294" mass="32021">MLRIGEHVVGYTVTDLVGRGGSSDVYRVVDEDGLPGALKVLHADQARRPAIRERFENEFRITSMLSHPHIVATRDHGELADHQLWMLMQFVDGGSAADLIPVAGTEPVVESVVRISRQTADALDYAHSCDVIHRDVKPANILVADRLPLWSSLTDFGIAQLLDDARPLAANGRVSGSISYASPELLAAQRLSAATDQYALACSIFELLTGAPPFVGATPFAITNAHINAVPPRLDRRRDWLPTALNSVFAKALAKDPAQRYPTCTAFVEIVAASLRGIEAPNPKPHTSWLSRRR</sequence>
<dbReference type="Gene3D" id="3.30.200.20">
    <property type="entry name" value="Phosphorylase Kinase, domain 1"/>
    <property type="match status" value="1"/>
</dbReference>
<reference evidence="8 9" key="1">
    <citation type="submission" date="2020-04" db="EMBL/GenBank/DDBJ databases">
        <title>Gordonia sp. nov. TBRC 11910.</title>
        <authorList>
            <person name="Suriyachadkun C."/>
        </authorList>
    </citation>
    <scope>NUCLEOTIDE SEQUENCE [LARGE SCALE GENOMIC DNA]</scope>
    <source>
        <strain evidence="8 9">TBRC 11910</strain>
    </source>
</reference>
<feature type="domain" description="Protein kinase" evidence="7">
    <location>
        <begin position="11"/>
        <end position="275"/>
    </location>
</feature>
<evidence type="ECO:0000313" key="8">
    <source>
        <dbReference type="EMBL" id="NMO02832.1"/>
    </source>
</evidence>
<dbReference type="RefSeq" id="WP_170195339.1">
    <property type="nucleotide sequence ID" value="NZ_JABBNB010000017.1"/>
</dbReference>
<gene>
    <name evidence="8" type="ORF">HH308_16590</name>
</gene>
<evidence type="ECO:0000256" key="5">
    <source>
        <dbReference type="ARBA" id="ARBA00022777"/>
    </source>
</evidence>
<dbReference type="InterPro" id="IPR008271">
    <property type="entry name" value="Ser/Thr_kinase_AS"/>
</dbReference>
<organism evidence="8 9">
    <name type="scientific">Gordonia asplenii</name>
    <dbReference type="NCBI Taxonomy" id="2725283"/>
    <lineage>
        <taxon>Bacteria</taxon>
        <taxon>Bacillati</taxon>
        <taxon>Actinomycetota</taxon>
        <taxon>Actinomycetes</taxon>
        <taxon>Mycobacteriales</taxon>
        <taxon>Gordoniaceae</taxon>
        <taxon>Gordonia</taxon>
    </lineage>
</organism>
<evidence type="ECO:0000259" key="7">
    <source>
        <dbReference type="PROSITE" id="PS50011"/>
    </source>
</evidence>
<name>A0A848KX62_9ACTN</name>
<accession>A0A848KX62</accession>
<dbReference type="SUPFAM" id="SSF56112">
    <property type="entry name" value="Protein kinase-like (PK-like)"/>
    <property type="match status" value="1"/>
</dbReference>
<dbReference type="PROSITE" id="PS50011">
    <property type="entry name" value="PROTEIN_KINASE_DOM"/>
    <property type="match status" value="1"/>
</dbReference>
<proteinExistence type="predicted"/>
<dbReference type="GO" id="GO:0004674">
    <property type="term" value="F:protein serine/threonine kinase activity"/>
    <property type="evidence" value="ECO:0007669"/>
    <property type="project" value="UniProtKB-KW"/>
</dbReference>
<dbReference type="SMART" id="SM00220">
    <property type="entry name" value="S_TKc"/>
    <property type="match status" value="1"/>
</dbReference>
<dbReference type="Proteomes" id="UP000550729">
    <property type="component" value="Unassembled WGS sequence"/>
</dbReference>
<dbReference type="InterPro" id="IPR000719">
    <property type="entry name" value="Prot_kinase_dom"/>
</dbReference>
<keyword evidence="5 8" id="KW-0418">Kinase</keyword>
<evidence type="ECO:0000256" key="6">
    <source>
        <dbReference type="ARBA" id="ARBA00022840"/>
    </source>
</evidence>
<evidence type="ECO:0000256" key="2">
    <source>
        <dbReference type="ARBA" id="ARBA00022527"/>
    </source>
</evidence>
<keyword evidence="6" id="KW-0067">ATP-binding</keyword>
<dbReference type="PANTHER" id="PTHR43289">
    <property type="entry name" value="MITOGEN-ACTIVATED PROTEIN KINASE KINASE KINASE 20-RELATED"/>
    <property type="match status" value="1"/>
</dbReference>
<keyword evidence="3" id="KW-0808">Transferase</keyword>
<comment type="caution">
    <text evidence="8">The sequence shown here is derived from an EMBL/GenBank/DDBJ whole genome shotgun (WGS) entry which is preliminary data.</text>
</comment>
<dbReference type="Gene3D" id="1.10.510.10">
    <property type="entry name" value="Transferase(Phosphotransferase) domain 1"/>
    <property type="match status" value="1"/>
</dbReference>
<protein>
    <recommendedName>
        <fullName evidence="1">non-specific serine/threonine protein kinase</fullName>
        <ecNumber evidence="1">2.7.11.1</ecNumber>
    </recommendedName>
</protein>
<evidence type="ECO:0000256" key="3">
    <source>
        <dbReference type="ARBA" id="ARBA00022679"/>
    </source>
</evidence>
<keyword evidence="4" id="KW-0547">Nucleotide-binding</keyword>
<evidence type="ECO:0000313" key="9">
    <source>
        <dbReference type="Proteomes" id="UP000550729"/>
    </source>
</evidence>
<dbReference type="PANTHER" id="PTHR43289:SF6">
    <property type="entry name" value="SERINE_THREONINE-PROTEIN KINASE NEKL-3"/>
    <property type="match status" value="1"/>
</dbReference>
<dbReference type="PROSITE" id="PS00108">
    <property type="entry name" value="PROTEIN_KINASE_ST"/>
    <property type="match status" value="1"/>
</dbReference>
<dbReference type="AlphaFoldDB" id="A0A848KX62"/>
<keyword evidence="9" id="KW-1185">Reference proteome</keyword>